<feature type="transmembrane region" description="Helical" evidence="1">
    <location>
        <begin position="326"/>
        <end position="347"/>
    </location>
</feature>
<name>A0A250DS58_9BURK</name>
<feature type="transmembrane region" description="Helical" evidence="1">
    <location>
        <begin position="186"/>
        <end position="215"/>
    </location>
</feature>
<keyword evidence="1" id="KW-1133">Transmembrane helix</keyword>
<dbReference type="InterPro" id="IPR050879">
    <property type="entry name" value="Acyltransferase_3"/>
</dbReference>
<dbReference type="Pfam" id="PF01757">
    <property type="entry name" value="Acyl_transf_3"/>
    <property type="match status" value="1"/>
</dbReference>
<protein>
    <recommendedName>
        <fullName evidence="2">Acyltransferase 3 domain-containing protein</fullName>
    </recommendedName>
</protein>
<dbReference type="Proteomes" id="UP000217154">
    <property type="component" value="Chromosome"/>
</dbReference>
<dbReference type="EMBL" id="CP023284">
    <property type="protein sequence ID" value="ATA57200.1"/>
    <property type="molecule type" value="Genomic_DNA"/>
</dbReference>
<dbReference type="GO" id="GO:0016747">
    <property type="term" value="F:acyltransferase activity, transferring groups other than amino-acyl groups"/>
    <property type="evidence" value="ECO:0007669"/>
    <property type="project" value="InterPro"/>
</dbReference>
<dbReference type="InterPro" id="IPR002656">
    <property type="entry name" value="Acyl_transf_3_dom"/>
</dbReference>
<feature type="transmembrane region" description="Helical" evidence="1">
    <location>
        <begin position="59"/>
        <end position="85"/>
    </location>
</feature>
<gene>
    <name evidence="3" type="ORF">CKY39_31215</name>
</gene>
<dbReference type="AlphaFoldDB" id="A0A250DS58"/>
<dbReference type="PANTHER" id="PTHR23028">
    <property type="entry name" value="ACETYLTRANSFERASE"/>
    <property type="match status" value="1"/>
</dbReference>
<feature type="transmembrane region" description="Helical" evidence="1">
    <location>
        <begin position="27"/>
        <end position="47"/>
    </location>
</feature>
<organism evidence="3 4">
    <name type="scientific">Variovorax boronicumulans</name>
    <dbReference type="NCBI Taxonomy" id="436515"/>
    <lineage>
        <taxon>Bacteria</taxon>
        <taxon>Pseudomonadati</taxon>
        <taxon>Pseudomonadota</taxon>
        <taxon>Betaproteobacteria</taxon>
        <taxon>Burkholderiales</taxon>
        <taxon>Comamonadaceae</taxon>
        <taxon>Variovorax</taxon>
    </lineage>
</organism>
<keyword evidence="1" id="KW-0812">Transmembrane</keyword>
<evidence type="ECO:0000259" key="2">
    <source>
        <dbReference type="Pfam" id="PF01757"/>
    </source>
</evidence>
<feature type="transmembrane region" description="Helical" evidence="1">
    <location>
        <begin position="157"/>
        <end position="174"/>
    </location>
</feature>
<feature type="transmembrane region" description="Helical" evidence="1">
    <location>
        <begin position="133"/>
        <end position="151"/>
    </location>
</feature>
<accession>A0A250DS58</accession>
<feature type="transmembrane region" description="Helical" evidence="1">
    <location>
        <begin position="227"/>
        <end position="248"/>
    </location>
</feature>
<feature type="transmembrane region" description="Helical" evidence="1">
    <location>
        <begin position="260"/>
        <end position="279"/>
    </location>
</feature>
<keyword evidence="1" id="KW-0472">Membrane</keyword>
<evidence type="ECO:0000256" key="1">
    <source>
        <dbReference type="SAM" id="Phobius"/>
    </source>
</evidence>
<dbReference type="KEGG" id="vbo:CKY39_31215"/>
<reference evidence="3 4" key="1">
    <citation type="submission" date="2017-09" db="EMBL/GenBank/DDBJ databases">
        <title>The diverse metabolic capabilities of V. boronicumulans make it an excellent choice for continued studies on novel biodegradation.</title>
        <authorList>
            <person name="Sun S."/>
        </authorList>
    </citation>
    <scope>NUCLEOTIDE SEQUENCE [LARGE SCALE GENOMIC DNA]</scope>
    <source>
        <strain evidence="3 4">J1</strain>
    </source>
</reference>
<evidence type="ECO:0000313" key="3">
    <source>
        <dbReference type="EMBL" id="ATA57200.1"/>
    </source>
</evidence>
<proteinExistence type="predicted"/>
<evidence type="ECO:0000313" key="4">
    <source>
        <dbReference type="Proteomes" id="UP000217154"/>
    </source>
</evidence>
<sequence length="371" mass="40374">MAPEQNTMISHPDIKRHAGEHYQWLDFLRFTAALMVVFSHVRGFLFLDYGALDPSSRNFVTAAFFAFTRLGHEAVIVFFVLSGYLVGGKAVERIAKGNFQPSDYAIDRIARLWVPLVPALLLSAALGARSEGVLTWIGNLLGLQGVLVPMFGGNGPLWSLAYEIWFYVLAYAIGRQAIRKTLDVPALLIFVAVALVFTTLEVHYLACWLIGAAFFVRPHRLSPMIGLATAAVLAGVAVVGLQMTAAGVMAATGASNGLRAAFEILLAIGTSVGCNSLVALKPTRIATMSVPLAAFSYTLYLTHYPLLLALKESGWQRIASLDARAFGMYGAAVALCLVIAWAIYWPFERNTGHIRNFIKRSFRRSQAATAS</sequence>
<feature type="transmembrane region" description="Helical" evidence="1">
    <location>
        <begin position="105"/>
        <end position="126"/>
    </location>
</feature>
<feature type="transmembrane region" description="Helical" evidence="1">
    <location>
        <begin position="285"/>
        <end position="306"/>
    </location>
</feature>
<feature type="domain" description="Acyltransferase 3" evidence="2">
    <location>
        <begin position="23"/>
        <end position="345"/>
    </location>
</feature>